<keyword evidence="2" id="KW-0442">Lipid degradation</keyword>
<dbReference type="SUPFAM" id="SSF52151">
    <property type="entry name" value="FabD/lysophospholipase-like"/>
    <property type="match status" value="1"/>
</dbReference>
<feature type="non-terminal residue" evidence="6">
    <location>
        <position position="1"/>
    </location>
</feature>
<keyword evidence="3" id="KW-0443">Lipid metabolism</keyword>
<protein>
    <submittedName>
        <fullName evidence="6">FabD/lysophospholipase-like protein</fullName>
    </submittedName>
</protein>
<dbReference type="GO" id="GO:0016042">
    <property type="term" value="P:lipid catabolic process"/>
    <property type="evidence" value="ECO:0007669"/>
    <property type="project" value="UniProtKB-KW"/>
</dbReference>
<keyword evidence="7" id="KW-1185">Reference proteome</keyword>
<evidence type="ECO:0000256" key="1">
    <source>
        <dbReference type="ARBA" id="ARBA00022801"/>
    </source>
</evidence>
<evidence type="ECO:0000256" key="4">
    <source>
        <dbReference type="PROSITE-ProRule" id="PRU01161"/>
    </source>
</evidence>
<organism evidence="6 7">
    <name type="scientific">Sistotremastrum niveocremeum HHB9708</name>
    <dbReference type="NCBI Taxonomy" id="1314777"/>
    <lineage>
        <taxon>Eukaryota</taxon>
        <taxon>Fungi</taxon>
        <taxon>Dikarya</taxon>
        <taxon>Basidiomycota</taxon>
        <taxon>Agaricomycotina</taxon>
        <taxon>Agaricomycetes</taxon>
        <taxon>Sistotremastrales</taxon>
        <taxon>Sistotremastraceae</taxon>
        <taxon>Sertulicium</taxon>
        <taxon>Sertulicium niveocremeum</taxon>
    </lineage>
</organism>
<dbReference type="GO" id="GO:0019369">
    <property type="term" value="P:arachidonate metabolic process"/>
    <property type="evidence" value="ECO:0007669"/>
    <property type="project" value="TreeGrafter"/>
</dbReference>
<evidence type="ECO:0000256" key="2">
    <source>
        <dbReference type="ARBA" id="ARBA00022963"/>
    </source>
</evidence>
<feature type="domain" description="PNPLA" evidence="5">
    <location>
        <begin position="1"/>
        <end position="199"/>
    </location>
</feature>
<gene>
    <name evidence="6" type="ORF">SISNIDRAFT_414909</name>
</gene>
<accession>A0A164RPZ4</accession>
<reference evidence="6 7" key="1">
    <citation type="journal article" date="2016" name="Mol. Biol. Evol.">
        <title>Comparative Genomics of Early-Diverging Mushroom-Forming Fungi Provides Insights into the Origins of Lignocellulose Decay Capabilities.</title>
        <authorList>
            <person name="Nagy L.G."/>
            <person name="Riley R."/>
            <person name="Tritt A."/>
            <person name="Adam C."/>
            <person name="Daum C."/>
            <person name="Floudas D."/>
            <person name="Sun H."/>
            <person name="Yadav J.S."/>
            <person name="Pangilinan J."/>
            <person name="Larsson K.H."/>
            <person name="Matsuura K."/>
            <person name="Barry K."/>
            <person name="Labutti K."/>
            <person name="Kuo R."/>
            <person name="Ohm R.A."/>
            <person name="Bhattacharya S.S."/>
            <person name="Shirouzu T."/>
            <person name="Yoshinaga Y."/>
            <person name="Martin F.M."/>
            <person name="Grigoriev I.V."/>
            <person name="Hibbett D.S."/>
        </authorList>
    </citation>
    <scope>NUCLEOTIDE SEQUENCE [LARGE SCALE GENOMIC DNA]</scope>
    <source>
        <strain evidence="6 7">HHB9708</strain>
    </source>
</reference>
<evidence type="ECO:0000313" key="7">
    <source>
        <dbReference type="Proteomes" id="UP000076722"/>
    </source>
</evidence>
<proteinExistence type="predicted"/>
<dbReference type="EMBL" id="KV419419">
    <property type="protein sequence ID" value="KZS90769.1"/>
    <property type="molecule type" value="Genomic_DNA"/>
</dbReference>
<dbReference type="GO" id="GO:0046486">
    <property type="term" value="P:glycerolipid metabolic process"/>
    <property type="evidence" value="ECO:0007669"/>
    <property type="project" value="UniProtKB-ARBA"/>
</dbReference>
<dbReference type="PANTHER" id="PTHR24185:SF1">
    <property type="entry name" value="CALCIUM-INDEPENDENT PHOSPHOLIPASE A2-GAMMA"/>
    <property type="match status" value="1"/>
</dbReference>
<evidence type="ECO:0000256" key="3">
    <source>
        <dbReference type="ARBA" id="ARBA00023098"/>
    </source>
</evidence>
<dbReference type="Pfam" id="PF01734">
    <property type="entry name" value="Patatin"/>
    <property type="match status" value="1"/>
</dbReference>
<dbReference type="GO" id="GO:0016020">
    <property type="term" value="C:membrane"/>
    <property type="evidence" value="ECO:0007669"/>
    <property type="project" value="TreeGrafter"/>
</dbReference>
<dbReference type="Proteomes" id="UP000076722">
    <property type="component" value="Unassembled WGS sequence"/>
</dbReference>
<dbReference type="Gene3D" id="3.40.1090.10">
    <property type="entry name" value="Cytosolic phospholipase A2 catalytic domain"/>
    <property type="match status" value="1"/>
</dbReference>
<dbReference type="GO" id="GO:0047499">
    <property type="term" value="F:calcium-independent phospholipase A2 activity"/>
    <property type="evidence" value="ECO:0007669"/>
    <property type="project" value="TreeGrafter"/>
</dbReference>
<keyword evidence="1" id="KW-0378">Hydrolase</keyword>
<dbReference type="PROSITE" id="PS51635">
    <property type="entry name" value="PNPLA"/>
    <property type="match status" value="1"/>
</dbReference>
<evidence type="ECO:0000313" key="6">
    <source>
        <dbReference type="EMBL" id="KZS90769.1"/>
    </source>
</evidence>
<dbReference type="AlphaFoldDB" id="A0A164RPZ4"/>
<dbReference type="PANTHER" id="PTHR24185">
    <property type="entry name" value="CALCIUM-INDEPENDENT PHOSPHOLIPASE A2-GAMMA"/>
    <property type="match status" value="1"/>
</dbReference>
<dbReference type="OrthoDB" id="630895at2759"/>
<dbReference type="STRING" id="1314777.A0A164RPZ4"/>
<sequence length="347" mass="38664">DSGGVRGLSMLLILKEIMHRVQIQEPENDPLLPCQYFDLIGGAGTGGLIALLLGRCGVTVDECIKIYVELGPTVFQDVVRWRGEERFKVTNLEKEWKKIMKNLLKDENARMMDHGNHPHCDTFVCAMSPHNLNPASPRLFYTYNAPKYPSSNCMIWEAARATTAEPTFAESIEIDVTGPLKEEYIGSSTGNSNPIHQVLEQSALLHPFRDVACVISIGSGKAGIISLPPPRAIFPRMIQPAHIINASLLRTMATDTDRAAEEISKRFGSAVGPYFRLTVEHGLQNIKLNEWDRLQDVTTHTQQYLRLAETDHKVHLAAQHLFRAPRLLSSIAAGKTSTIITMILINF</sequence>
<dbReference type="InterPro" id="IPR002641">
    <property type="entry name" value="PNPLA_dom"/>
</dbReference>
<name>A0A164RPZ4_9AGAM</name>
<evidence type="ECO:0000259" key="5">
    <source>
        <dbReference type="PROSITE" id="PS51635"/>
    </source>
</evidence>
<comment type="caution">
    <text evidence="4">Lacks conserved residue(s) required for the propagation of feature annotation.</text>
</comment>
<dbReference type="InterPro" id="IPR016035">
    <property type="entry name" value="Acyl_Trfase/lysoPLipase"/>
</dbReference>